<feature type="transmembrane region" description="Helical" evidence="9">
    <location>
        <begin position="352"/>
        <end position="369"/>
    </location>
</feature>
<evidence type="ECO:0000313" key="11">
    <source>
        <dbReference type="EMBL" id="KAJ3260961.1"/>
    </source>
</evidence>
<comment type="similarity">
    <text evidence="9">Belongs to the chloride channel (TC 2.A.49) family.</text>
</comment>
<organism evidence="11 12">
    <name type="scientific">Boothiomyces macroporosus</name>
    <dbReference type="NCBI Taxonomy" id="261099"/>
    <lineage>
        <taxon>Eukaryota</taxon>
        <taxon>Fungi</taxon>
        <taxon>Fungi incertae sedis</taxon>
        <taxon>Chytridiomycota</taxon>
        <taxon>Chytridiomycota incertae sedis</taxon>
        <taxon>Chytridiomycetes</taxon>
        <taxon>Rhizophydiales</taxon>
        <taxon>Terramycetaceae</taxon>
        <taxon>Boothiomyces</taxon>
    </lineage>
</organism>
<dbReference type="PANTHER" id="PTHR45711">
    <property type="entry name" value="CHLORIDE CHANNEL PROTEIN"/>
    <property type="match status" value="1"/>
</dbReference>
<keyword evidence="7 9" id="KW-0868">Chloride</keyword>
<keyword evidence="12" id="KW-1185">Reference proteome</keyword>
<dbReference type="SMART" id="SM00116">
    <property type="entry name" value="CBS"/>
    <property type="match status" value="2"/>
</dbReference>
<keyword evidence="3 9" id="KW-0812">Transmembrane</keyword>
<evidence type="ECO:0000256" key="8">
    <source>
        <dbReference type="PROSITE-ProRule" id="PRU00703"/>
    </source>
</evidence>
<keyword evidence="6 9" id="KW-0472">Membrane</keyword>
<evidence type="ECO:0000256" key="6">
    <source>
        <dbReference type="ARBA" id="ARBA00023136"/>
    </source>
</evidence>
<dbReference type="InterPro" id="IPR046342">
    <property type="entry name" value="CBS_dom_sf"/>
</dbReference>
<keyword evidence="2 9" id="KW-0813">Transport</keyword>
<feature type="transmembrane region" description="Helical" evidence="9">
    <location>
        <begin position="406"/>
        <end position="426"/>
    </location>
</feature>
<keyword evidence="5 9" id="KW-0406">Ion transport</keyword>
<dbReference type="InterPro" id="IPR000644">
    <property type="entry name" value="CBS_dom"/>
</dbReference>
<keyword evidence="4 9" id="KW-1133">Transmembrane helix</keyword>
<evidence type="ECO:0000256" key="7">
    <source>
        <dbReference type="ARBA" id="ARBA00023214"/>
    </source>
</evidence>
<dbReference type="EMBL" id="JADGKB010000008">
    <property type="protein sequence ID" value="KAJ3260961.1"/>
    <property type="molecule type" value="Genomic_DNA"/>
</dbReference>
<reference evidence="11" key="1">
    <citation type="submission" date="2020-05" db="EMBL/GenBank/DDBJ databases">
        <title>Phylogenomic resolution of chytrid fungi.</title>
        <authorList>
            <person name="Stajich J.E."/>
            <person name="Amses K."/>
            <person name="Simmons R."/>
            <person name="Seto K."/>
            <person name="Myers J."/>
            <person name="Bonds A."/>
            <person name="Quandt C.A."/>
            <person name="Barry K."/>
            <person name="Liu P."/>
            <person name="Grigoriev I."/>
            <person name="Longcore J.E."/>
            <person name="James T.Y."/>
        </authorList>
    </citation>
    <scope>NUCLEOTIDE SEQUENCE</scope>
    <source>
        <strain evidence="11">PLAUS21</strain>
    </source>
</reference>
<feature type="transmembrane region" description="Helical" evidence="9">
    <location>
        <begin position="507"/>
        <end position="525"/>
    </location>
</feature>
<feature type="transmembrane region" description="Helical" evidence="9">
    <location>
        <begin position="438"/>
        <end position="458"/>
    </location>
</feature>
<dbReference type="PRINTS" id="PR00762">
    <property type="entry name" value="CLCHANNEL"/>
</dbReference>
<proteinExistence type="inferred from homology"/>
<comment type="caution">
    <text evidence="11">The sequence shown here is derived from an EMBL/GenBank/DDBJ whole genome shotgun (WGS) entry which is preliminary data.</text>
</comment>
<feature type="domain" description="CBS" evidence="10">
    <location>
        <begin position="648"/>
        <end position="698"/>
    </location>
</feature>
<dbReference type="CDD" id="cd04591">
    <property type="entry name" value="CBS_pair_voltage-gated_CLC_euk_bac"/>
    <property type="match status" value="1"/>
</dbReference>
<feature type="transmembrane region" description="Helical" evidence="9">
    <location>
        <begin position="237"/>
        <end position="261"/>
    </location>
</feature>
<dbReference type="Gene3D" id="3.10.580.10">
    <property type="entry name" value="CBS-domain"/>
    <property type="match status" value="1"/>
</dbReference>
<dbReference type="Proteomes" id="UP001210925">
    <property type="component" value="Unassembled WGS sequence"/>
</dbReference>
<dbReference type="GO" id="GO:0005247">
    <property type="term" value="F:voltage-gated chloride channel activity"/>
    <property type="evidence" value="ECO:0007669"/>
    <property type="project" value="TreeGrafter"/>
</dbReference>
<accession>A0AAD5Y7S4</accession>
<evidence type="ECO:0000256" key="4">
    <source>
        <dbReference type="ARBA" id="ARBA00022989"/>
    </source>
</evidence>
<feature type="transmembrane region" description="Helical" evidence="9">
    <location>
        <begin position="478"/>
        <end position="500"/>
    </location>
</feature>
<evidence type="ECO:0000256" key="9">
    <source>
        <dbReference type="RuleBase" id="RU361221"/>
    </source>
</evidence>
<feature type="transmembrane region" description="Helical" evidence="9">
    <location>
        <begin position="128"/>
        <end position="153"/>
    </location>
</feature>
<dbReference type="PROSITE" id="PS51371">
    <property type="entry name" value="CBS"/>
    <property type="match status" value="1"/>
</dbReference>
<dbReference type="InterPro" id="IPR014743">
    <property type="entry name" value="Cl-channel_core"/>
</dbReference>
<dbReference type="InterPro" id="IPR001807">
    <property type="entry name" value="ClC"/>
</dbReference>
<dbReference type="SUPFAM" id="SSF54631">
    <property type="entry name" value="CBS-domain pair"/>
    <property type="match status" value="1"/>
</dbReference>
<evidence type="ECO:0000256" key="5">
    <source>
        <dbReference type="ARBA" id="ARBA00023065"/>
    </source>
</evidence>
<name>A0AAD5Y7S4_9FUNG</name>
<dbReference type="FunFam" id="1.10.3080.10:FF:000011">
    <property type="entry name" value="Chloride channel protein"/>
    <property type="match status" value="1"/>
</dbReference>
<dbReference type="GO" id="GO:0005794">
    <property type="term" value="C:Golgi apparatus"/>
    <property type="evidence" value="ECO:0007669"/>
    <property type="project" value="TreeGrafter"/>
</dbReference>
<comment type="subcellular location">
    <subcellularLocation>
        <location evidence="1 9">Membrane</location>
        <topology evidence="1 9">Multi-pass membrane protein</topology>
    </subcellularLocation>
</comment>
<evidence type="ECO:0000256" key="1">
    <source>
        <dbReference type="ARBA" id="ARBA00004141"/>
    </source>
</evidence>
<evidence type="ECO:0000259" key="10">
    <source>
        <dbReference type="PROSITE" id="PS51371"/>
    </source>
</evidence>
<protein>
    <recommendedName>
        <fullName evidence="9">Chloride channel protein</fullName>
    </recommendedName>
</protein>
<dbReference type="PANTHER" id="PTHR45711:SF6">
    <property type="entry name" value="CHLORIDE CHANNEL PROTEIN"/>
    <property type="match status" value="1"/>
</dbReference>
<feature type="transmembrane region" description="Helical" evidence="9">
    <location>
        <begin position="68"/>
        <end position="86"/>
    </location>
</feature>
<dbReference type="Pfam" id="PF00654">
    <property type="entry name" value="Voltage_CLC"/>
    <property type="match status" value="1"/>
</dbReference>
<feature type="transmembrane region" description="Helical" evidence="9">
    <location>
        <begin position="310"/>
        <end position="332"/>
    </location>
</feature>
<keyword evidence="8" id="KW-0129">CBS domain</keyword>
<evidence type="ECO:0000313" key="12">
    <source>
        <dbReference type="Proteomes" id="UP001210925"/>
    </source>
</evidence>
<dbReference type="Pfam" id="PF00571">
    <property type="entry name" value="CBS"/>
    <property type="match status" value="1"/>
</dbReference>
<sequence length="698" mass="77404">MTNLSINTNVPNYPSFKSSKRRIIYNDFSTIDWTLDSQKERERQQEIKKLTGYSGFISQLFEMCQESFIIILVGCITGLFAGFIDITEGWLSNMREGYCREGFYLNKQFCCWLESDCTDWVEYNDSSFLGTIFGFLVYCILGLLFAVVAAILVKEYAKYAAGSGIPEVKTILGGFIIHRFLGFRTLIVKCLGLVLSVASGLSVGKEGPSVHLACCIANITSRLVPKYKGNQANRRELMSAACAAGVSVAFGAPIGGVLFSLEEVSYYFPHKTMWKSFFMAMIAAITLQIINPFRTHKLVLFQVELNRDWFGFELPIFILLGVLGGLYGVLFIKMNLKVIKYRRTSWISNHPIAEVACIALVTAIISYQFNFLSGGTAELVANLFRECKEIEGDFHGLCSNSYAQNIFLLLLVAVLKAVFTIFTFGIKVPAGIFIPSMAVGATVGRAIGMVIQAIYDAFPNFWVFASCPGGECVTPGTYAIIGAAAALGGVTRMTVSLVVIMFELTGALSYVLPIMMTVVIAKWIGDTYGGESIYDALIHLNGYPFLSSELKRGKAATAADLMTSVEDLVCIQSEGQTIQSLDTIYRENRYKGFPVVTADNLIIGYFGRAELLSSIQTFTQATQTQSNAIHFQPSFSLFDDSIDFQSWMDTTPMMVHPQMMQETVQELFIKMGLRYVLVARNGVLKGIITKKDLLRHFN</sequence>
<dbReference type="GO" id="GO:0005886">
    <property type="term" value="C:plasma membrane"/>
    <property type="evidence" value="ECO:0007669"/>
    <property type="project" value="TreeGrafter"/>
</dbReference>
<evidence type="ECO:0000256" key="3">
    <source>
        <dbReference type="ARBA" id="ARBA00022692"/>
    </source>
</evidence>
<feature type="transmembrane region" description="Helical" evidence="9">
    <location>
        <begin position="186"/>
        <end position="203"/>
    </location>
</feature>
<dbReference type="AlphaFoldDB" id="A0AAD5Y7S4"/>
<dbReference type="SUPFAM" id="SSF81340">
    <property type="entry name" value="Clc chloride channel"/>
    <property type="match status" value="1"/>
</dbReference>
<gene>
    <name evidence="11" type="ORF">HK103_006916</name>
</gene>
<feature type="transmembrane region" description="Helical" evidence="9">
    <location>
        <begin position="273"/>
        <end position="290"/>
    </location>
</feature>
<evidence type="ECO:0000256" key="2">
    <source>
        <dbReference type="ARBA" id="ARBA00022448"/>
    </source>
</evidence>
<dbReference type="CDD" id="cd03684">
    <property type="entry name" value="ClC_3_like"/>
    <property type="match status" value="1"/>
</dbReference>
<dbReference type="Gene3D" id="1.10.3080.10">
    <property type="entry name" value="Clc chloride channel"/>
    <property type="match status" value="1"/>
</dbReference>
<dbReference type="GO" id="GO:0005769">
    <property type="term" value="C:early endosome"/>
    <property type="evidence" value="ECO:0007669"/>
    <property type="project" value="TreeGrafter"/>
</dbReference>